<keyword evidence="1" id="KW-0732">Signal</keyword>
<protein>
    <recommendedName>
        <fullName evidence="4">Secreted protein</fullName>
    </recommendedName>
</protein>
<reference evidence="2" key="1">
    <citation type="submission" date="2023-03" db="EMBL/GenBank/DDBJ databases">
        <title>Massive genome expansion in bonnet fungi (Mycena s.s.) driven by repeated elements and novel gene families across ecological guilds.</title>
        <authorList>
            <consortium name="Lawrence Berkeley National Laboratory"/>
            <person name="Harder C.B."/>
            <person name="Miyauchi S."/>
            <person name="Viragh M."/>
            <person name="Kuo A."/>
            <person name="Thoen E."/>
            <person name="Andreopoulos B."/>
            <person name="Lu D."/>
            <person name="Skrede I."/>
            <person name="Drula E."/>
            <person name="Henrissat B."/>
            <person name="Morin E."/>
            <person name="Kohler A."/>
            <person name="Barry K."/>
            <person name="LaButti K."/>
            <person name="Morin E."/>
            <person name="Salamov A."/>
            <person name="Lipzen A."/>
            <person name="Mereny Z."/>
            <person name="Hegedus B."/>
            <person name="Baldrian P."/>
            <person name="Stursova M."/>
            <person name="Weitz H."/>
            <person name="Taylor A."/>
            <person name="Grigoriev I.V."/>
            <person name="Nagy L.G."/>
            <person name="Martin F."/>
            <person name="Kauserud H."/>
        </authorList>
    </citation>
    <scope>NUCLEOTIDE SEQUENCE</scope>
    <source>
        <strain evidence="2">CBHHK182m</strain>
    </source>
</reference>
<organism evidence="2 3">
    <name type="scientific">Mycena metata</name>
    <dbReference type="NCBI Taxonomy" id="1033252"/>
    <lineage>
        <taxon>Eukaryota</taxon>
        <taxon>Fungi</taxon>
        <taxon>Dikarya</taxon>
        <taxon>Basidiomycota</taxon>
        <taxon>Agaricomycotina</taxon>
        <taxon>Agaricomycetes</taxon>
        <taxon>Agaricomycetidae</taxon>
        <taxon>Agaricales</taxon>
        <taxon>Marasmiineae</taxon>
        <taxon>Mycenaceae</taxon>
        <taxon>Mycena</taxon>
    </lineage>
</organism>
<evidence type="ECO:0008006" key="4">
    <source>
        <dbReference type="Google" id="ProtNLM"/>
    </source>
</evidence>
<evidence type="ECO:0000313" key="3">
    <source>
        <dbReference type="Proteomes" id="UP001215598"/>
    </source>
</evidence>
<comment type="caution">
    <text evidence="2">The sequence shown here is derived from an EMBL/GenBank/DDBJ whole genome shotgun (WGS) entry which is preliminary data.</text>
</comment>
<dbReference type="AlphaFoldDB" id="A0AAD7NPR7"/>
<name>A0AAD7NPR7_9AGAR</name>
<gene>
    <name evidence="2" type="ORF">B0H16DRAFT_1452369</name>
</gene>
<sequence length="121" mass="13903">MLLTCMLLLRLLLLLLRLLLLMLREFYDSGAPLPCALHPPLHALHLGGLLPRRMAPSSLTVLTRHRNLPTARNCRIHLLMESEKPLVGIYFPTYEPRNTVAQVKHWGHPGTEKKWRLGEED</sequence>
<feature type="signal peptide" evidence="1">
    <location>
        <begin position="1"/>
        <end position="23"/>
    </location>
</feature>
<feature type="chain" id="PRO_5042056541" description="Secreted protein" evidence="1">
    <location>
        <begin position="24"/>
        <end position="121"/>
    </location>
</feature>
<evidence type="ECO:0000256" key="1">
    <source>
        <dbReference type="SAM" id="SignalP"/>
    </source>
</evidence>
<dbReference type="EMBL" id="JARKIB010000017">
    <property type="protein sequence ID" value="KAJ7770003.1"/>
    <property type="molecule type" value="Genomic_DNA"/>
</dbReference>
<proteinExistence type="predicted"/>
<dbReference type="Proteomes" id="UP001215598">
    <property type="component" value="Unassembled WGS sequence"/>
</dbReference>
<keyword evidence="3" id="KW-1185">Reference proteome</keyword>
<accession>A0AAD7NPR7</accession>
<evidence type="ECO:0000313" key="2">
    <source>
        <dbReference type="EMBL" id="KAJ7770003.1"/>
    </source>
</evidence>